<reference evidence="1 2" key="1">
    <citation type="submission" date="2018-06" db="EMBL/GenBank/DDBJ databases">
        <title>Pseudomonas diversity within urban Lake Michigan freshwaters.</title>
        <authorList>
            <person name="Batrich M."/>
            <person name="Hatzopoulos T."/>
            <person name="Putonti C."/>
        </authorList>
    </citation>
    <scope>NUCLEOTIDE SEQUENCE [LARGE SCALE GENOMIC DNA]</scope>
    <source>
        <strain evidence="1 2">MB-090714</strain>
    </source>
</reference>
<dbReference type="InterPro" id="IPR001041">
    <property type="entry name" value="2Fe-2S_ferredoxin-type"/>
</dbReference>
<evidence type="ECO:0000313" key="2">
    <source>
        <dbReference type="Proteomes" id="UP000248146"/>
    </source>
</evidence>
<dbReference type="Proteomes" id="UP000248146">
    <property type="component" value="Unassembled WGS sequence"/>
</dbReference>
<name>A0A142ILB6_AQUAC</name>
<organism evidence="1 2">
    <name type="scientific">Aquipseudomonas alcaligenes</name>
    <name type="common">Pseudomonas alcaligenes</name>
    <dbReference type="NCBI Taxonomy" id="43263"/>
    <lineage>
        <taxon>Bacteria</taxon>
        <taxon>Pseudomonadati</taxon>
        <taxon>Pseudomonadota</taxon>
        <taxon>Gammaproteobacteria</taxon>
        <taxon>Pseudomonadales</taxon>
        <taxon>Pseudomonadaceae</taxon>
        <taxon>Aquipseudomonas</taxon>
    </lineage>
</organism>
<sequence length="78" mass="8216">MPELILDGRPLRVAEGTTVAAALALGGDGSSRTSVSGQRRAPVCGMGVCQECRVTIDGQRRLACQTLCRDGMRVESQP</sequence>
<dbReference type="SUPFAM" id="SSF54292">
    <property type="entry name" value="2Fe-2S ferredoxin-like"/>
    <property type="match status" value="1"/>
</dbReference>
<dbReference type="Gene3D" id="3.10.20.440">
    <property type="entry name" value="2Fe-2S iron-sulphur cluster binding domain, sarcosine oxidase, alpha subunit, N-terminal domain"/>
    <property type="match status" value="1"/>
</dbReference>
<comment type="caution">
    <text evidence="1">The sequence shown here is derived from an EMBL/GenBank/DDBJ whole genome shotgun (WGS) entry which is preliminary data.</text>
</comment>
<proteinExistence type="predicted"/>
<dbReference type="PROSITE" id="PS51085">
    <property type="entry name" value="2FE2S_FER_2"/>
    <property type="match status" value="1"/>
</dbReference>
<evidence type="ECO:0000313" key="1">
    <source>
        <dbReference type="EMBL" id="PYC19697.1"/>
    </source>
</evidence>
<protein>
    <submittedName>
        <fullName evidence="1">(2Fe-2S)-binding protein</fullName>
    </submittedName>
</protein>
<dbReference type="OrthoDB" id="573392at2"/>
<gene>
    <name evidence="1" type="ORF">DMO17_19120</name>
</gene>
<dbReference type="KEGG" id="palc:A0T30_01465"/>
<dbReference type="AlphaFoldDB" id="A0A142ILB6"/>
<accession>A0A142ILB6</accession>
<dbReference type="GeneID" id="42928426"/>
<dbReference type="RefSeq" id="WP_061902756.1">
    <property type="nucleotide sequence ID" value="NZ_AP025273.1"/>
</dbReference>
<dbReference type="EMBL" id="QJRX01000013">
    <property type="protein sequence ID" value="PYC19697.1"/>
    <property type="molecule type" value="Genomic_DNA"/>
</dbReference>
<dbReference type="GO" id="GO:0051536">
    <property type="term" value="F:iron-sulfur cluster binding"/>
    <property type="evidence" value="ECO:0007669"/>
    <property type="project" value="InterPro"/>
</dbReference>
<dbReference type="Pfam" id="PF13510">
    <property type="entry name" value="Fer2_4"/>
    <property type="match status" value="1"/>
</dbReference>
<dbReference type="InterPro" id="IPR036010">
    <property type="entry name" value="2Fe-2S_ferredoxin-like_sf"/>
</dbReference>
<dbReference type="InterPro" id="IPR042204">
    <property type="entry name" value="2Fe-2S-bd_N"/>
</dbReference>